<organism evidence="1 2">
    <name type="scientific">Sphaerobolus stellatus (strain SS14)</name>
    <dbReference type="NCBI Taxonomy" id="990650"/>
    <lineage>
        <taxon>Eukaryota</taxon>
        <taxon>Fungi</taxon>
        <taxon>Dikarya</taxon>
        <taxon>Basidiomycota</taxon>
        <taxon>Agaricomycotina</taxon>
        <taxon>Agaricomycetes</taxon>
        <taxon>Phallomycetidae</taxon>
        <taxon>Geastrales</taxon>
        <taxon>Sphaerobolaceae</taxon>
        <taxon>Sphaerobolus</taxon>
    </lineage>
</organism>
<reference evidence="1 2" key="1">
    <citation type="submission" date="2014-06" db="EMBL/GenBank/DDBJ databases">
        <title>Evolutionary Origins and Diversification of the Mycorrhizal Mutualists.</title>
        <authorList>
            <consortium name="DOE Joint Genome Institute"/>
            <consortium name="Mycorrhizal Genomics Consortium"/>
            <person name="Kohler A."/>
            <person name="Kuo A."/>
            <person name="Nagy L.G."/>
            <person name="Floudas D."/>
            <person name="Copeland A."/>
            <person name="Barry K.W."/>
            <person name="Cichocki N."/>
            <person name="Veneault-Fourrey C."/>
            <person name="LaButti K."/>
            <person name="Lindquist E.A."/>
            <person name="Lipzen A."/>
            <person name="Lundell T."/>
            <person name="Morin E."/>
            <person name="Murat C."/>
            <person name="Riley R."/>
            <person name="Ohm R."/>
            <person name="Sun H."/>
            <person name="Tunlid A."/>
            <person name="Henrissat B."/>
            <person name="Grigoriev I.V."/>
            <person name="Hibbett D.S."/>
            <person name="Martin F."/>
        </authorList>
    </citation>
    <scope>NUCLEOTIDE SEQUENCE [LARGE SCALE GENOMIC DNA]</scope>
    <source>
        <strain evidence="1 2">SS14</strain>
    </source>
</reference>
<evidence type="ECO:0000313" key="2">
    <source>
        <dbReference type="Proteomes" id="UP000054279"/>
    </source>
</evidence>
<name>A0A0C9V912_SPHS4</name>
<gene>
    <name evidence="1" type="ORF">M422DRAFT_264071</name>
</gene>
<dbReference type="Proteomes" id="UP000054279">
    <property type="component" value="Unassembled WGS sequence"/>
</dbReference>
<dbReference type="HOGENOM" id="CLU_109061_0_0_1"/>
<protein>
    <submittedName>
        <fullName evidence="1">Uncharacterized protein</fullName>
    </submittedName>
</protein>
<keyword evidence="2" id="KW-1185">Reference proteome</keyword>
<accession>A0A0C9V912</accession>
<dbReference type="AlphaFoldDB" id="A0A0C9V912"/>
<proteinExistence type="predicted"/>
<sequence>MSDHPPPTQDQYVSVRDTIKEAYTEIHHVSSAAPVQPHILKSESESNKLENIIISEKAREWLSIPAEQPLQPSRFPTTYSLDIATHTLAANHRYPCCSSDDLSDEELALPLDPSEAANNALKVALMRRDYASLASFILGQLRHFEAVRAQVEILKFAHYE</sequence>
<evidence type="ECO:0000313" key="1">
    <source>
        <dbReference type="EMBL" id="KIJ33930.1"/>
    </source>
</evidence>
<dbReference type="EMBL" id="KN837206">
    <property type="protein sequence ID" value="KIJ33930.1"/>
    <property type="molecule type" value="Genomic_DNA"/>
</dbReference>